<proteinExistence type="predicted"/>
<feature type="region of interest" description="Disordered" evidence="1">
    <location>
        <begin position="33"/>
        <end position="54"/>
    </location>
</feature>
<dbReference type="RefSeq" id="WP_379522263.1">
    <property type="nucleotide sequence ID" value="NZ_JBHSPA010000085.1"/>
</dbReference>
<protein>
    <submittedName>
        <fullName evidence="2">Uncharacterized protein</fullName>
    </submittedName>
</protein>
<gene>
    <name evidence="2" type="ORF">ACFPZ3_53740</name>
</gene>
<reference evidence="3" key="1">
    <citation type="journal article" date="2019" name="Int. J. Syst. Evol. Microbiol.">
        <title>The Global Catalogue of Microorganisms (GCM) 10K type strain sequencing project: providing services to taxonomists for standard genome sequencing and annotation.</title>
        <authorList>
            <consortium name="The Broad Institute Genomics Platform"/>
            <consortium name="The Broad Institute Genome Sequencing Center for Infectious Disease"/>
            <person name="Wu L."/>
            <person name="Ma J."/>
        </authorList>
    </citation>
    <scope>NUCLEOTIDE SEQUENCE [LARGE SCALE GENOMIC DNA]</scope>
    <source>
        <strain evidence="3">CCUG 53903</strain>
    </source>
</reference>
<dbReference type="InterPro" id="IPR008979">
    <property type="entry name" value="Galactose-bd-like_sf"/>
</dbReference>
<evidence type="ECO:0000313" key="2">
    <source>
        <dbReference type="EMBL" id="MFC5832772.1"/>
    </source>
</evidence>
<dbReference type="SUPFAM" id="SSF49785">
    <property type="entry name" value="Galactose-binding domain-like"/>
    <property type="match status" value="1"/>
</dbReference>
<evidence type="ECO:0000313" key="3">
    <source>
        <dbReference type="Proteomes" id="UP001596058"/>
    </source>
</evidence>
<organism evidence="2 3">
    <name type="scientific">Nonomuraea insulae</name>
    <dbReference type="NCBI Taxonomy" id="1616787"/>
    <lineage>
        <taxon>Bacteria</taxon>
        <taxon>Bacillati</taxon>
        <taxon>Actinomycetota</taxon>
        <taxon>Actinomycetes</taxon>
        <taxon>Streptosporangiales</taxon>
        <taxon>Streptosporangiaceae</taxon>
        <taxon>Nonomuraea</taxon>
    </lineage>
</organism>
<feature type="region of interest" description="Disordered" evidence="1">
    <location>
        <begin position="1"/>
        <end position="20"/>
    </location>
</feature>
<accession>A0ABW1D3Z7</accession>
<dbReference type="Gene3D" id="2.60.120.260">
    <property type="entry name" value="Galactose-binding domain-like"/>
    <property type="match status" value="1"/>
</dbReference>
<sequence>MRLQVASGAFPRWDRNLGTGEPLATATAMRVADQQAHHDPARPSAIVLPVSPTT</sequence>
<dbReference type="EMBL" id="JBHSPA010000085">
    <property type="protein sequence ID" value="MFC5832772.1"/>
    <property type="molecule type" value="Genomic_DNA"/>
</dbReference>
<dbReference type="Proteomes" id="UP001596058">
    <property type="component" value="Unassembled WGS sequence"/>
</dbReference>
<comment type="caution">
    <text evidence="2">The sequence shown here is derived from an EMBL/GenBank/DDBJ whole genome shotgun (WGS) entry which is preliminary data.</text>
</comment>
<evidence type="ECO:0000256" key="1">
    <source>
        <dbReference type="SAM" id="MobiDB-lite"/>
    </source>
</evidence>
<keyword evidence="3" id="KW-1185">Reference proteome</keyword>
<name>A0ABW1D3Z7_9ACTN</name>